<comment type="caution">
    <text evidence="7">The sequence shown here is derived from an EMBL/GenBank/DDBJ whole genome shotgun (WGS) entry which is preliminary data.</text>
</comment>
<dbReference type="AlphaFoldDB" id="A0A3N0Y505"/>
<keyword evidence="2 5" id="KW-0863">Zinc-finger</keyword>
<dbReference type="GO" id="GO:0008270">
    <property type="term" value="F:zinc ion binding"/>
    <property type="evidence" value="ECO:0007669"/>
    <property type="project" value="UniProtKB-KW"/>
</dbReference>
<evidence type="ECO:0000256" key="1">
    <source>
        <dbReference type="ARBA" id="ARBA00022723"/>
    </source>
</evidence>
<dbReference type="Pfam" id="PF05485">
    <property type="entry name" value="THAP"/>
    <property type="match status" value="1"/>
</dbReference>
<evidence type="ECO:0000259" key="6">
    <source>
        <dbReference type="PROSITE" id="PS50950"/>
    </source>
</evidence>
<evidence type="ECO:0000313" key="8">
    <source>
        <dbReference type="Proteomes" id="UP000281406"/>
    </source>
</evidence>
<accession>A0A3N0Y505</accession>
<keyword evidence="8" id="KW-1185">Reference proteome</keyword>
<evidence type="ECO:0000256" key="2">
    <source>
        <dbReference type="ARBA" id="ARBA00022771"/>
    </source>
</evidence>
<dbReference type="InterPro" id="IPR006612">
    <property type="entry name" value="THAP_Znf"/>
</dbReference>
<evidence type="ECO:0000313" key="7">
    <source>
        <dbReference type="EMBL" id="ROL41283.1"/>
    </source>
</evidence>
<dbReference type="Proteomes" id="UP000281406">
    <property type="component" value="Unassembled WGS sequence"/>
</dbReference>
<reference evidence="7 8" key="1">
    <citation type="submission" date="2018-10" db="EMBL/GenBank/DDBJ databases">
        <title>Genome assembly for a Yunnan-Guizhou Plateau 3E fish, Anabarilius grahami (Regan), and its evolutionary and genetic applications.</title>
        <authorList>
            <person name="Jiang W."/>
        </authorList>
    </citation>
    <scope>NUCLEOTIDE SEQUENCE [LARGE SCALE GENOMIC DNA]</scope>
    <source>
        <strain evidence="7">AG-KIZ</strain>
        <tissue evidence="7">Muscle</tissue>
    </source>
</reference>
<dbReference type="PROSITE" id="PS50950">
    <property type="entry name" value="ZF_THAP"/>
    <property type="match status" value="1"/>
</dbReference>
<evidence type="ECO:0000256" key="5">
    <source>
        <dbReference type="PROSITE-ProRule" id="PRU00309"/>
    </source>
</evidence>
<dbReference type="GO" id="GO:0003677">
    <property type="term" value="F:DNA binding"/>
    <property type="evidence" value="ECO:0007669"/>
    <property type="project" value="UniProtKB-UniRule"/>
</dbReference>
<evidence type="ECO:0000256" key="3">
    <source>
        <dbReference type="ARBA" id="ARBA00022833"/>
    </source>
</evidence>
<keyword evidence="1" id="KW-0479">Metal-binding</keyword>
<keyword evidence="3" id="KW-0862">Zinc</keyword>
<feature type="domain" description="THAP-type" evidence="6">
    <location>
        <begin position="1"/>
        <end position="98"/>
    </location>
</feature>
<sequence>MPGRACCVVGCFNNSTKLQAWNKTVCVIHEPLLHIDCPCLWPYGLHRVPGRAEDQDVRQKWKKHINRDGFKPNKNTVVCGIHFPDGQPTRENPYPVLFMGYECHVTPARPPPKRRCLQPLHQNSTTEPEAMETDVDVGNLENMPLQTCDVGTQWPGHIEHNYSFNCGNKPMKDCGTQTDPTPSVSAHHLNNKDFIFYTGLCADMSHLQAPKRYLLFEFRNKIDRI</sequence>
<dbReference type="OrthoDB" id="10009406at2759"/>
<keyword evidence="4 5" id="KW-0238">DNA-binding</keyword>
<gene>
    <name evidence="7" type="ORF">DPX16_6600</name>
</gene>
<organism evidence="7 8">
    <name type="scientific">Anabarilius grahami</name>
    <name type="common">Kanglang fish</name>
    <name type="synonym">Barilius grahami</name>
    <dbReference type="NCBI Taxonomy" id="495550"/>
    <lineage>
        <taxon>Eukaryota</taxon>
        <taxon>Metazoa</taxon>
        <taxon>Chordata</taxon>
        <taxon>Craniata</taxon>
        <taxon>Vertebrata</taxon>
        <taxon>Euteleostomi</taxon>
        <taxon>Actinopterygii</taxon>
        <taxon>Neopterygii</taxon>
        <taxon>Teleostei</taxon>
        <taxon>Ostariophysi</taxon>
        <taxon>Cypriniformes</taxon>
        <taxon>Xenocyprididae</taxon>
        <taxon>Xenocypridinae</taxon>
        <taxon>Xenocypridinae incertae sedis</taxon>
        <taxon>Anabarilius</taxon>
    </lineage>
</organism>
<proteinExistence type="predicted"/>
<dbReference type="SUPFAM" id="SSF57716">
    <property type="entry name" value="Glucocorticoid receptor-like (DNA-binding domain)"/>
    <property type="match status" value="1"/>
</dbReference>
<name>A0A3N0Y505_ANAGA</name>
<evidence type="ECO:0000256" key="4">
    <source>
        <dbReference type="ARBA" id="ARBA00023125"/>
    </source>
</evidence>
<protein>
    <recommendedName>
        <fullName evidence="6">THAP-type domain-containing protein</fullName>
    </recommendedName>
</protein>
<dbReference type="EMBL" id="RJVU01051834">
    <property type="protein sequence ID" value="ROL41283.1"/>
    <property type="molecule type" value="Genomic_DNA"/>
</dbReference>